<dbReference type="EMBL" id="JAULSO010000002">
    <property type="protein sequence ID" value="KAK3690444.1"/>
    <property type="molecule type" value="Genomic_DNA"/>
</dbReference>
<dbReference type="SUPFAM" id="SSF51445">
    <property type="entry name" value="(Trans)glycosidases"/>
    <property type="match status" value="1"/>
</dbReference>
<reference evidence="6" key="1">
    <citation type="journal article" date="2023" name="Mol. Phylogenet. Evol.">
        <title>Genome-scale phylogeny and comparative genomics of the fungal order Sordariales.</title>
        <authorList>
            <person name="Hensen N."/>
            <person name="Bonometti L."/>
            <person name="Westerberg I."/>
            <person name="Brannstrom I.O."/>
            <person name="Guillou S."/>
            <person name="Cros-Aarteil S."/>
            <person name="Calhoun S."/>
            <person name="Haridas S."/>
            <person name="Kuo A."/>
            <person name="Mondo S."/>
            <person name="Pangilinan J."/>
            <person name="Riley R."/>
            <person name="LaButti K."/>
            <person name="Andreopoulos B."/>
            <person name="Lipzen A."/>
            <person name="Chen C."/>
            <person name="Yan M."/>
            <person name="Daum C."/>
            <person name="Ng V."/>
            <person name="Clum A."/>
            <person name="Steindorff A."/>
            <person name="Ohm R.A."/>
            <person name="Martin F."/>
            <person name="Silar P."/>
            <person name="Natvig D.O."/>
            <person name="Lalanne C."/>
            <person name="Gautier V."/>
            <person name="Ament-Velasquez S.L."/>
            <person name="Kruys A."/>
            <person name="Hutchinson M.I."/>
            <person name="Powell A.J."/>
            <person name="Barry K."/>
            <person name="Miller A.N."/>
            <person name="Grigoriev I.V."/>
            <person name="Debuchy R."/>
            <person name="Gladieux P."/>
            <person name="Hiltunen Thoren M."/>
            <person name="Johannesson H."/>
        </authorList>
    </citation>
    <scope>NUCLEOTIDE SEQUENCE</scope>
    <source>
        <strain evidence="6">CBS 314.62</strain>
    </source>
</reference>
<reference evidence="6" key="2">
    <citation type="submission" date="2023-06" db="EMBL/GenBank/DDBJ databases">
        <authorList>
            <consortium name="Lawrence Berkeley National Laboratory"/>
            <person name="Haridas S."/>
            <person name="Hensen N."/>
            <person name="Bonometti L."/>
            <person name="Westerberg I."/>
            <person name="Brannstrom I.O."/>
            <person name="Guillou S."/>
            <person name="Cros-Aarteil S."/>
            <person name="Calhoun S."/>
            <person name="Kuo A."/>
            <person name="Mondo S."/>
            <person name="Pangilinan J."/>
            <person name="Riley R."/>
            <person name="Labutti K."/>
            <person name="Andreopoulos B."/>
            <person name="Lipzen A."/>
            <person name="Chen C."/>
            <person name="Yanf M."/>
            <person name="Daum C."/>
            <person name="Ng V."/>
            <person name="Clum A."/>
            <person name="Steindorff A."/>
            <person name="Ohm R."/>
            <person name="Martin F."/>
            <person name="Silar P."/>
            <person name="Natvig D."/>
            <person name="Lalanne C."/>
            <person name="Gautier V."/>
            <person name="Ament-Velasquez S.L."/>
            <person name="Kruys A."/>
            <person name="Hutchinson M.I."/>
            <person name="Powell A.J."/>
            <person name="Barry K."/>
            <person name="Miller A.N."/>
            <person name="Grigoriev I.V."/>
            <person name="Debuchy R."/>
            <person name="Gladieux P."/>
            <person name="Thoren M.H."/>
            <person name="Johannesson H."/>
        </authorList>
    </citation>
    <scope>NUCLEOTIDE SEQUENCE</scope>
    <source>
        <strain evidence="6">CBS 314.62</strain>
    </source>
</reference>
<keyword evidence="6" id="KW-0378">Hydrolase</keyword>
<dbReference type="PANTHER" id="PTHR11177">
    <property type="entry name" value="CHITINASE"/>
    <property type="match status" value="1"/>
</dbReference>
<dbReference type="Proteomes" id="UP001270362">
    <property type="component" value="Unassembled WGS sequence"/>
</dbReference>
<feature type="region of interest" description="Disordered" evidence="3">
    <location>
        <begin position="337"/>
        <end position="367"/>
    </location>
</feature>
<gene>
    <name evidence="6" type="ORF">B0T22DRAFT_515835</name>
</gene>
<dbReference type="GO" id="GO:0008843">
    <property type="term" value="F:endochitinase activity"/>
    <property type="evidence" value="ECO:0007669"/>
    <property type="project" value="UniProtKB-EC"/>
</dbReference>
<feature type="compositionally biased region" description="Basic residues" evidence="3">
    <location>
        <begin position="344"/>
        <end position="361"/>
    </location>
</feature>
<comment type="caution">
    <text evidence="6">The sequence shown here is derived from an EMBL/GenBank/DDBJ whole genome shotgun (WGS) entry which is preliminary data.</text>
</comment>
<evidence type="ECO:0000313" key="7">
    <source>
        <dbReference type="Proteomes" id="UP001270362"/>
    </source>
</evidence>
<dbReference type="Pfam" id="PF03659">
    <property type="entry name" value="Glyco_hydro_71"/>
    <property type="match status" value="1"/>
</dbReference>
<proteinExistence type="inferred from homology"/>
<dbReference type="InterPro" id="IPR029070">
    <property type="entry name" value="Chitinase_insertion_sf"/>
</dbReference>
<dbReference type="GO" id="GO:0005975">
    <property type="term" value="P:carbohydrate metabolic process"/>
    <property type="evidence" value="ECO:0007669"/>
    <property type="project" value="InterPro"/>
</dbReference>
<evidence type="ECO:0000256" key="3">
    <source>
        <dbReference type="SAM" id="MobiDB-lite"/>
    </source>
</evidence>
<feature type="region of interest" description="Disordered" evidence="3">
    <location>
        <begin position="1460"/>
        <end position="1487"/>
    </location>
</feature>
<dbReference type="SUPFAM" id="SSF54556">
    <property type="entry name" value="Chitinase insertion domain"/>
    <property type="match status" value="1"/>
</dbReference>
<protein>
    <recommendedName>
        <fullName evidence="2">chitinase</fullName>
        <ecNumber evidence="2">3.2.1.14</ecNumber>
    </recommendedName>
</protein>
<dbReference type="InterPro" id="IPR017853">
    <property type="entry name" value="GH"/>
</dbReference>
<comment type="similarity">
    <text evidence="1">Belongs to the glycosyl hydrolase 18 family. Chitinase class V subfamily.</text>
</comment>
<dbReference type="InterPro" id="IPR050314">
    <property type="entry name" value="Glycosyl_Hydrlase_18"/>
</dbReference>
<accession>A0AAE0XD40</accession>
<feature type="domain" description="GH18" evidence="5">
    <location>
        <begin position="454"/>
        <end position="526"/>
    </location>
</feature>
<evidence type="ECO:0000256" key="1">
    <source>
        <dbReference type="ARBA" id="ARBA00008682"/>
    </source>
</evidence>
<dbReference type="CDD" id="cd11577">
    <property type="entry name" value="GH71"/>
    <property type="match status" value="1"/>
</dbReference>
<dbReference type="EC" id="3.2.1.14" evidence="2"/>
<feature type="compositionally biased region" description="Polar residues" evidence="3">
    <location>
        <begin position="1469"/>
        <end position="1484"/>
    </location>
</feature>
<evidence type="ECO:0000259" key="5">
    <source>
        <dbReference type="Pfam" id="PF00704"/>
    </source>
</evidence>
<feature type="signal peptide" evidence="4">
    <location>
        <begin position="1"/>
        <end position="18"/>
    </location>
</feature>
<evidence type="ECO:0000256" key="2">
    <source>
        <dbReference type="ARBA" id="ARBA00012729"/>
    </source>
</evidence>
<keyword evidence="4" id="KW-0732">Signal</keyword>
<dbReference type="Gene3D" id="3.10.50.10">
    <property type="match status" value="1"/>
</dbReference>
<keyword evidence="7" id="KW-1185">Reference proteome</keyword>
<sequence>MLLLILLTTLLGVRNVEAKVVFAHFMVGNTVGFDVATWKTNMQLAQTAHIDAFALNIDAFALNIAYGFTDNEKQIGYAFAAANSNTAHFQYGGLPLVSTFEGTNQASDWKTINSGDTSCFFIPDYSSLGAGPAVAAGGGGAQGLFSWAAWPTGPTNTSTYVDASYKKALAGKPYMMPVSPWFFTNMPGFDKNWLWSSGDLWHQRWQQVVSLYFEPEFLEIISWNDFGESHYIGPLDDTQYEAFDRGKTPCNYVKNMPHDAWREHLPYYIDLYKTGTATFAKESIVTWFRTTLAGACADGGVGIYYTSLPIDTTSGAWSVAVVLNGATAIDYAVPQGVSSSCPNRARRRSAASHRARSRSKKGGLNPQDVALQSRHVHGGLGRRHYVAPVYLDVQGPLNLPPLEVDVGKVTSNFGNDNGLCSFACKRGYCPLPECSSCSTLSCPASGVGVVASCSATGGLMNYKEIDSLISRIGAHATHDAAAGTNYFTYGDKQWTSYDNPDSIVAKVKYAKSKGLLGLAVWSVEQDNDAHDLLNVTLYPAGLGGVADHTGSGTSGPAGQYNDITVSSCAWSQCGLSTTPGCAAGQQVLTTNRCSVEPGTGKKRYKALCCPLDKTPDPDFCGWQGYSFGLGVVGLCTSGCKAGYVGMADDNWVINAGGEGTYGPFGHATYCCSVERAQIDVCAWKSRCVSLGANERPVDESSACPTGNKFVTYAKGIPGWSSCEGDESVNKWLPYCCNNFVDTSSFAWAGSRGTERADNDLGGGADCIGTWVGWEYTDQNQYPHTLRPLCADPNALSFTINTLPVPLKNLFPGVGPEHDADKQRWHVELDPSMGSADPTPETSTNANDNSFGWYIMSGPADELTSLNKRDGSHWELFDCHDALDETRRHTVRAVCTTHGAVDSNCNNIHLGNGVAETVVEMPQSCGPGRYAMAVSLAPSADQTLPPYLLAKRAASGNAALPEGVQVYDFTFDFDFTPLQKRGTSNVLLRIDYSDDPGYWNKIRRSQAEVYQEVRREHGGSYKRYLDHFWHEDKRATPEHELHELHARWFSSKFQDWVDTMRDVDNEWKLVRHRVDETTRWDLVNDNVQCDFDNGISATGHLKVRADISVNVETAAMSHVLFRNTGKAKASFNVDALASLSFDSGPVELVGLQNFGVTFTMPGIVTIGPNFRLLANVEGTATLHGQARVDVDLADWDYTQTYPSTSGGFKDDAVQPNRPLAVPPSKGLGVPDFRYDVDARGEIAITLTPQISLGVVFASTSIPDASIDFEVSGRAAMYGTAGSSLTEAWQYCYGINGKVELFARVNAPVLFGVDINNYYQILPPFLFDILPEVCASASGSVPAGTTTRSTLDAAFHVDQPGNLSTSTTAVTPGRSPGPLAASLNLKRDGILTGLLCPKKAEDLGGAITTACSQLSGYDPDELTNPDVTGLQVGSLRRRRRSDQLLPDMEAMMDTMGSKLTMHHADHDHSQGDPSINKLNATHSEPTGSLLRRGGVQNYLICEGETASPMKYATPSHPDGTVLYDCLDWGNCNDFRFGLAAAPHANRSYIAEHILERQMLQQFLLWAKLDLAPEDKPSAKTTRPADTTGSRDRAGKPLASICRYFEYFWEDAAVSPINGVRPWDTVGAAWPSRTVFAAEIVRIESQVNGAKARAFSQATADVQKILLAQSNRLAAQLDAVETALAAQWAASRTGASYRPMGLGSRWKTFMQEYTPYVSERVEGYLNLWVGHLAAAWLRTPDPDEEEPFMNAQLVLADKIRLMRAKVHGLAKFPSPF</sequence>
<dbReference type="GO" id="GO:0051118">
    <property type="term" value="F:glucan endo-1,3-alpha-glucosidase activity"/>
    <property type="evidence" value="ECO:0007669"/>
    <property type="project" value="InterPro"/>
</dbReference>
<dbReference type="InterPro" id="IPR005197">
    <property type="entry name" value="Glyco_hydro_71"/>
</dbReference>
<evidence type="ECO:0000256" key="4">
    <source>
        <dbReference type="SAM" id="SignalP"/>
    </source>
</evidence>
<dbReference type="Pfam" id="PF00704">
    <property type="entry name" value="Glyco_hydro_18"/>
    <property type="match status" value="1"/>
</dbReference>
<name>A0AAE0XD40_9PEZI</name>
<organism evidence="6 7">
    <name type="scientific">Podospora appendiculata</name>
    <dbReference type="NCBI Taxonomy" id="314037"/>
    <lineage>
        <taxon>Eukaryota</taxon>
        <taxon>Fungi</taxon>
        <taxon>Dikarya</taxon>
        <taxon>Ascomycota</taxon>
        <taxon>Pezizomycotina</taxon>
        <taxon>Sordariomycetes</taxon>
        <taxon>Sordariomycetidae</taxon>
        <taxon>Sordariales</taxon>
        <taxon>Podosporaceae</taxon>
        <taxon>Podospora</taxon>
    </lineage>
</organism>
<feature type="chain" id="PRO_5041993559" description="chitinase" evidence="4">
    <location>
        <begin position="19"/>
        <end position="1773"/>
    </location>
</feature>
<dbReference type="PANTHER" id="PTHR11177:SF333">
    <property type="entry name" value="CHITINASE"/>
    <property type="match status" value="1"/>
</dbReference>
<dbReference type="InterPro" id="IPR001223">
    <property type="entry name" value="Glyco_hydro18_cat"/>
</dbReference>
<evidence type="ECO:0000313" key="6">
    <source>
        <dbReference type="EMBL" id="KAK3690444.1"/>
    </source>
</evidence>
<dbReference type="Gene3D" id="3.20.20.80">
    <property type="entry name" value="Glycosidases"/>
    <property type="match status" value="2"/>
</dbReference>